<gene>
    <name evidence="2" type="ORF">ABIE37_004041</name>
</gene>
<dbReference type="RefSeq" id="WP_354232581.1">
    <property type="nucleotide sequence ID" value="NZ_JBEPSN010000012.1"/>
</dbReference>
<name>A0ABV2PBW3_9MICC</name>
<evidence type="ECO:0000313" key="2">
    <source>
        <dbReference type="EMBL" id="MET4542236.1"/>
    </source>
</evidence>
<evidence type="ECO:0008006" key="4">
    <source>
        <dbReference type="Google" id="ProtNLM"/>
    </source>
</evidence>
<evidence type="ECO:0000256" key="1">
    <source>
        <dbReference type="SAM" id="MobiDB-lite"/>
    </source>
</evidence>
<feature type="region of interest" description="Disordered" evidence="1">
    <location>
        <begin position="1"/>
        <end position="24"/>
    </location>
</feature>
<dbReference type="GeneID" id="92754967"/>
<comment type="caution">
    <text evidence="2">The sequence shown here is derived from an EMBL/GenBank/DDBJ whole genome shotgun (WGS) entry which is preliminary data.</text>
</comment>
<dbReference type="EMBL" id="JBEPSN010000012">
    <property type="protein sequence ID" value="MET4542236.1"/>
    <property type="molecule type" value="Genomic_DNA"/>
</dbReference>
<dbReference type="Proteomes" id="UP001549307">
    <property type="component" value="Unassembled WGS sequence"/>
</dbReference>
<accession>A0ABV2PBW3</accession>
<evidence type="ECO:0000313" key="3">
    <source>
        <dbReference type="Proteomes" id="UP001549307"/>
    </source>
</evidence>
<protein>
    <recommendedName>
        <fullName evidence="4">Asp23/Gls24 family protein</fullName>
    </recommendedName>
</protein>
<proteinExistence type="predicted"/>
<organism evidence="2 3">
    <name type="scientific">Arthrobacter bambusae</name>
    <dbReference type="NCBI Taxonomy" id="1338426"/>
    <lineage>
        <taxon>Bacteria</taxon>
        <taxon>Bacillati</taxon>
        <taxon>Actinomycetota</taxon>
        <taxon>Actinomycetes</taxon>
        <taxon>Micrococcales</taxon>
        <taxon>Micrococcaceae</taxon>
        <taxon>Arthrobacter</taxon>
    </lineage>
</organism>
<sequence length="124" mass="12374">MTEFLEAANTSPAGGSPGGSAGASTDLAEELLGLVQAVDGVHSVYPAQPLWQSIAGAALAAVTGETLPLIGLTETAEVLAVKVRIGVNASRPAPAVTREAAGAIRRHLLPRAAAVEISVVKLGS</sequence>
<reference evidence="2 3" key="1">
    <citation type="submission" date="2024-06" db="EMBL/GenBank/DDBJ databases">
        <title>Sorghum-associated microbial communities from plants grown in Nebraska, USA.</title>
        <authorList>
            <person name="Schachtman D."/>
        </authorList>
    </citation>
    <scope>NUCLEOTIDE SEQUENCE [LARGE SCALE GENOMIC DNA]</scope>
    <source>
        <strain evidence="2 3">3552</strain>
    </source>
</reference>
<keyword evidence="3" id="KW-1185">Reference proteome</keyword>